<reference evidence="4 5" key="1">
    <citation type="submission" date="2019-09" db="EMBL/GenBank/DDBJ databases">
        <title>Genome sequence and assembly of Adhaeribacter sp.</title>
        <authorList>
            <person name="Chhetri G."/>
        </authorList>
    </citation>
    <scope>NUCLEOTIDE SEQUENCE [LARGE SCALE GENOMIC DNA]</scope>
    <source>
        <strain evidence="4 5">DK36</strain>
    </source>
</reference>
<keyword evidence="5" id="KW-1185">Reference proteome</keyword>
<dbReference type="SUPFAM" id="SSF56935">
    <property type="entry name" value="Porins"/>
    <property type="match status" value="1"/>
</dbReference>
<sequence>MINNLPRKVLPAPGNPKGKPIYLLLLLTALLCITNSQLFAQERNLKGKVIGEKDDVLPGVTVLIKGTTNGTATDANGNFTLSAPAEGGILVVSFVGYITQEVPIGNRTVVNVSLAPDAKALQEVVVVGYGTQTKESITGAVSAVTSKDLDRVHASTVSAALAGKIPGVSFRMPDGRPGASANINIRNMGNPLYVIDGIQQDAGQFNNLAPNDIESITILKDASAAVYGSRGANGVVVVTTKRGAAGSNNLNIAAYTGWQNWARFPETVNAYEWMAGRADAEMNQLGRTSITQAELDKWRAGTEKGYQSFDWYDFIIKPNAPLTSLNANATGGTDRINYYLSVTRLDQQSVLGREFTFDRTNIQSNVDAKISDRIKVGVQINGRIENRENPGVPGGDDYWAPRFALFRNRPTERPYANDNPAYVNDIGHNDTNWGILNKTISGYLADTWRVLQTNFNAEYQLPIKGLSVKGLYSYYLADRVRDVHEYTYDAYTYNEATQEYVRTGGSTNPYRQRINEKVFNTTVQGQLNYNNTFGKHTIGGTLVAERLTRRNLFTEARPVPKTNVLPIIQFADLTVYDDRINEEARIGYIARVNYNFADKYYFEFAGRRDASWRFSPEQRWGNFPSVSAGWRITEESFFKSLGLTALTDLKLRGSYGVLGDDDIGNGFTPFEHIVGYTYPSGVNVLNGVITPGAQQNRAVPTTNISWFTSHITDIGLDYGFFNGRLSGAVDYFYRKRSGLFQTRYDVLVPSELGYTLPAENLRSDAQMGGEVSLSYSGNINNVEFGIGGNVGYSRSRDLKRYKPRYANSWDNYRNTNESEDRWNGIFWGYQVAGQFESQEQINNYPVNIDGQGNRTLLPGDLIYKDLNEDGKIDGYDERPIGFPRDRNPMLNFGLNFSAAYKGFDVKADFSGGAGYSFLAENELRNPYQNTGNLLKAIYEDRWHREDPLNMDSPWIAGKYPALRFNDGGHSNNNRQSDFWLINAKYLRARTMEIGYTVPEALLTRVKVKRARVYINAYNLFSIDNVAHLGVDPEVMDTNGLQYPQNKFVNLGVNLSL</sequence>
<dbReference type="InterPro" id="IPR012910">
    <property type="entry name" value="Plug_dom"/>
</dbReference>
<comment type="subcellular location">
    <subcellularLocation>
        <location evidence="2">Cell outer membrane</location>
        <topology evidence="2">Multi-pass membrane protein</topology>
    </subcellularLocation>
</comment>
<dbReference type="GO" id="GO:0015344">
    <property type="term" value="F:siderophore uptake transmembrane transporter activity"/>
    <property type="evidence" value="ECO:0007669"/>
    <property type="project" value="TreeGrafter"/>
</dbReference>
<dbReference type="Pfam" id="PF13715">
    <property type="entry name" value="CarbopepD_reg_2"/>
    <property type="match status" value="1"/>
</dbReference>
<protein>
    <submittedName>
        <fullName evidence="4">TonB-dependent receptor</fullName>
    </submittedName>
</protein>
<keyword evidence="2" id="KW-0998">Cell outer membrane</keyword>
<dbReference type="Pfam" id="PF07715">
    <property type="entry name" value="Plug"/>
    <property type="match status" value="1"/>
</dbReference>
<dbReference type="Gene3D" id="2.60.40.1120">
    <property type="entry name" value="Carboxypeptidase-like, regulatory domain"/>
    <property type="match status" value="1"/>
</dbReference>
<gene>
    <name evidence="4" type="ORF">F0145_20220</name>
</gene>
<dbReference type="PROSITE" id="PS52016">
    <property type="entry name" value="TONB_DEPENDENT_REC_3"/>
    <property type="match status" value="1"/>
</dbReference>
<dbReference type="InterPro" id="IPR023996">
    <property type="entry name" value="TonB-dep_OMP_SusC/RagA"/>
</dbReference>
<dbReference type="NCBIfam" id="TIGR04057">
    <property type="entry name" value="SusC_RagA_signa"/>
    <property type="match status" value="1"/>
</dbReference>
<dbReference type="InterPro" id="IPR039426">
    <property type="entry name" value="TonB-dep_rcpt-like"/>
</dbReference>
<dbReference type="PANTHER" id="PTHR30069">
    <property type="entry name" value="TONB-DEPENDENT OUTER MEMBRANE RECEPTOR"/>
    <property type="match status" value="1"/>
</dbReference>
<evidence type="ECO:0000259" key="3">
    <source>
        <dbReference type="Pfam" id="PF07715"/>
    </source>
</evidence>
<dbReference type="RefSeq" id="WP_150091342.1">
    <property type="nucleotide sequence ID" value="NZ_VWSF01000020.1"/>
</dbReference>
<dbReference type="InterPro" id="IPR037066">
    <property type="entry name" value="Plug_dom_sf"/>
</dbReference>
<keyword evidence="2" id="KW-0812">Transmembrane</keyword>
<name>A0A5M6D923_9BACT</name>
<keyword evidence="4" id="KW-0675">Receptor</keyword>
<dbReference type="SUPFAM" id="SSF49464">
    <property type="entry name" value="Carboxypeptidase regulatory domain-like"/>
    <property type="match status" value="1"/>
</dbReference>
<dbReference type="GO" id="GO:0044718">
    <property type="term" value="P:siderophore transmembrane transport"/>
    <property type="evidence" value="ECO:0007669"/>
    <property type="project" value="TreeGrafter"/>
</dbReference>
<keyword evidence="2" id="KW-0813">Transport</keyword>
<keyword evidence="2" id="KW-0472">Membrane</keyword>
<accession>A0A5M6D923</accession>
<dbReference type="PANTHER" id="PTHR30069:SF29">
    <property type="entry name" value="HEMOGLOBIN AND HEMOGLOBIN-HAPTOGLOBIN-BINDING PROTEIN 1-RELATED"/>
    <property type="match status" value="1"/>
</dbReference>
<feature type="domain" description="TonB-dependent receptor plug" evidence="3">
    <location>
        <begin position="134"/>
        <end position="235"/>
    </location>
</feature>
<comment type="similarity">
    <text evidence="2">Belongs to the TonB-dependent receptor family.</text>
</comment>
<dbReference type="NCBIfam" id="TIGR04056">
    <property type="entry name" value="OMP_RagA_SusC"/>
    <property type="match status" value="1"/>
</dbReference>
<organism evidence="4 5">
    <name type="scientific">Adhaeribacter rhizoryzae</name>
    <dbReference type="NCBI Taxonomy" id="2607907"/>
    <lineage>
        <taxon>Bacteria</taxon>
        <taxon>Pseudomonadati</taxon>
        <taxon>Bacteroidota</taxon>
        <taxon>Cytophagia</taxon>
        <taxon>Cytophagales</taxon>
        <taxon>Hymenobacteraceae</taxon>
        <taxon>Adhaeribacter</taxon>
    </lineage>
</organism>
<dbReference type="AlphaFoldDB" id="A0A5M6D923"/>
<keyword evidence="2" id="KW-1134">Transmembrane beta strand</keyword>
<proteinExistence type="inferred from homology"/>
<evidence type="ECO:0000313" key="5">
    <source>
        <dbReference type="Proteomes" id="UP000323426"/>
    </source>
</evidence>
<dbReference type="InterPro" id="IPR023997">
    <property type="entry name" value="TonB-dep_OMP_SusC/RagA_CS"/>
</dbReference>
<dbReference type="InterPro" id="IPR008969">
    <property type="entry name" value="CarboxyPept-like_regulatory"/>
</dbReference>
<dbReference type="Gene3D" id="2.170.130.10">
    <property type="entry name" value="TonB-dependent receptor, plug domain"/>
    <property type="match status" value="1"/>
</dbReference>
<keyword evidence="1" id="KW-0732">Signal</keyword>
<dbReference type="Proteomes" id="UP000323426">
    <property type="component" value="Unassembled WGS sequence"/>
</dbReference>
<evidence type="ECO:0000256" key="1">
    <source>
        <dbReference type="ARBA" id="ARBA00022729"/>
    </source>
</evidence>
<comment type="caution">
    <text evidence="4">The sequence shown here is derived from an EMBL/GenBank/DDBJ whole genome shotgun (WGS) entry which is preliminary data.</text>
</comment>
<evidence type="ECO:0000256" key="2">
    <source>
        <dbReference type="PROSITE-ProRule" id="PRU01360"/>
    </source>
</evidence>
<evidence type="ECO:0000313" key="4">
    <source>
        <dbReference type="EMBL" id="KAA5541695.1"/>
    </source>
</evidence>
<dbReference type="GO" id="GO:0009279">
    <property type="term" value="C:cell outer membrane"/>
    <property type="evidence" value="ECO:0007669"/>
    <property type="project" value="UniProtKB-SubCell"/>
</dbReference>
<dbReference type="EMBL" id="VWSF01000020">
    <property type="protein sequence ID" value="KAA5541695.1"/>
    <property type="molecule type" value="Genomic_DNA"/>
</dbReference>